<dbReference type="Proteomes" id="UP000618931">
    <property type="component" value="Unassembled WGS sequence"/>
</dbReference>
<feature type="signal peptide" evidence="1">
    <location>
        <begin position="1"/>
        <end position="18"/>
    </location>
</feature>
<feature type="chain" id="PRO_5045283095" evidence="1">
    <location>
        <begin position="19"/>
        <end position="338"/>
    </location>
</feature>
<dbReference type="RefSeq" id="WP_196292315.1">
    <property type="nucleotide sequence ID" value="NZ_JADQDM010000002.1"/>
</dbReference>
<evidence type="ECO:0000256" key="1">
    <source>
        <dbReference type="SAM" id="SignalP"/>
    </source>
</evidence>
<proteinExistence type="predicted"/>
<accession>A0ABS0I2V1</accession>
<dbReference type="EMBL" id="JADQDM010000002">
    <property type="protein sequence ID" value="MBF9220889.1"/>
    <property type="molecule type" value="Genomic_DNA"/>
</dbReference>
<protein>
    <submittedName>
        <fullName evidence="2">Uncharacterized protein</fullName>
    </submittedName>
</protein>
<sequence>MKYVLSLLLVLSLRPALAQTPPFTVRPVSLPKELAFYDNQFSGLAISRGKLYLLSESRLQDKAEAKLYTVPLADLDRKLRDTAYVLPFRKLPITGLPGLRGQMKASGQDYEGLEAMLIDGNTVYFSVETATPSTSCYILKGRITSTAVILDNQLLAALPKPLAADGSHVYNAGFEAITKARKQLVAFFEYNSFPGQNYVCGFDKRPRPSAPVPLQLPFTPLPFRITDITPVGKNHFTAINYFFKGDGEDAVYRVPATDSANTKLITGPTGFKNYCRLVDIAFHNNRFTWQPLWELPEPYMGYNWEGIAAYKGGYFIINDKYTPSRPYRTTLLYLQSSH</sequence>
<reference evidence="2 3" key="1">
    <citation type="submission" date="2020-11" db="EMBL/GenBank/DDBJ databases">
        <authorList>
            <person name="Kim M.K."/>
        </authorList>
    </citation>
    <scope>NUCLEOTIDE SEQUENCE [LARGE SCALE GENOMIC DNA]</scope>
    <source>
        <strain evidence="2 3">BT662</strain>
    </source>
</reference>
<organism evidence="2 3">
    <name type="scientific">Hymenobacter ruricola</name>
    <dbReference type="NCBI Taxonomy" id="2791023"/>
    <lineage>
        <taxon>Bacteria</taxon>
        <taxon>Pseudomonadati</taxon>
        <taxon>Bacteroidota</taxon>
        <taxon>Cytophagia</taxon>
        <taxon>Cytophagales</taxon>
        <taxon>Hymenobacteraceae</taxon>
        <taxon>Hymenobacter</taxon>
    </lineage>
</organism>
<keyword evidence="3" id="KW-1185">Reference proteome</keyword>
<evidence type="ECO:0000313" key="3">
    <source>
        <dbReference type="Proteomes" id="UP000618931"/>
    </source>
</evidence>
<comment type="caution">
    <text evidence="2">The sequence shown here is derived from an EMBL/GenBank/DDBJ whole genome shotgun (WGS) entry which is preliminary data.</text>
</comment>
<name>A0ABS0I2V1_9BACT</name>
<keyword evidence="1" id="KW-0732">Signal</keyword>
<gene>
    <name evidence="2" type="ORF">I2H31_07225</name>
</gene>
<evidence type="ECO:0000313" key="2">
    <source>
        <dbReference type="EMBL" id="MBF9220889.1"/>
    </source>
</evidence>